<name>A0A4Y8KLZ1_9MICO</name>
<proteinExistence type="predicted"/>
<keyword evidence="2" id="KW-1185">Reference proteome</keyword>
<dbReference type="AlphaFoldDB" id="A0A4Y8KLZ1"/>
<evidence type="ECO:0000313" key="2">
    <source>
        <dbReference type="Proteomes" id="UP000298218"/>
    </source>
</evidence>
<evidence type="ECO:0000313" key="1">
    <source>
        <dbReference type="EMBL" id="TFD77380.1"/>
    </source>
</evidence>
<organism evidence="1 2">
    <name type="scientific">Cryobacterium psychrophilum</name>
    <dbReference type="NCBI Taxonomy" id="41988"/>
    <lineage>
        <taxon>Bacteria</taxon>
        <taxon>Bacillati</taxon>
        <taxon>Actinomycetota</taxon>
        <taxon>Actinomycetes</taxon>
        <taxon>Micrococcales</taxon>
        <taxon>Microbacteriaceae</taxon>
        <taxon>Cryobacterium</taxon>
    </lineage>
</organism>
<dbReference type="OrthoDB" id="5124600at2"/>
<gene>
    <name evidence="1" type="ORF">E3T53_11165</name>
</gene>
<dbReference type="RefSeq" id="WP_134172996.1">
    <property type="nucleotide sequence ID" value="NZ_SODI01000001.1"/>
</dbReference>
<reference evidence="1 2" key="1">
    <citation type="submission" date="2019-03" db="EMBL/GenBank/DDBJ databases">
        <title>Genomics of glacier-inhabiting Cryobacterium strains.</title>
        <authorList>
            <person name="Liu Q."/>
            <person name="Xin Y.-H."/>
        </authorList>
    </citation>
    <scope>NUCLEOTIDE SEQUENCE [LARGE SCALE GENOMIC DNA]</scope>
    <source>
        <strain evidence="1 2">CGMCC 1.4292</strain>
    </source>
</reference>
<dbReference type="Proteomes" id="UP000298218">
    <property type="component" value="Unassembled WGS sequence"/>
</dbReference>
<accession>A0A4Y8KLZ1</accession>
<sequence length="185" mass="18431">MAPTIRLLLAFSAIGAGLIHLAVGAGAPFPLSVLLVGFGIAELGWAVATLSTGRIVLPRLMLGGALVPVAVWAATATLGSGLGVSAQATGLPLFPMFIASLFNIFLAVTLAVIARKAASGLGKSIESAKPAGWKFATALVLGGVIFSGLTTLALAATNAGLYAVPHGSHSVPGLEFLESDAHAGH</sequence>
<dbReference type="EMBL" id="SOHQ01000031">
    <property type="protein sequence ID" value="TFD77380.1"/>
    <property type="molecule type" value="Genomic_DNA"/>
</dbReference>
<protein>
    <submittedName>
        <fullName evidence="1">Uncharacterized protein</fullName>
    </submittedName>
</protein>
<comment type="caution">
    <text evidence="1">The sequence shown here is derived from an EMBL/GenBank/DDBJ whole genome shotgun (WGS) entry which is preliminary data.</text>
</comment>